<evidence type="ECO:0000313" key="3">
    <source>
        <dbReference type="Proteomes" id="UP000294933"/>
    </source>
</evidence>
<keyword evidence="3" id="KW-1185">Reference proteome</keyword>
<dbReference type="Proteomes" id="UP000294933">
    <property type="component" value="Unassembled WGS sequence"/>
</dbReference>
<accession>A0A4Y7PF81</accession>
<dbReference type="AlphaFoldDB" id="A0A4Y7PF81"/>
<gene>
    <name evidence="2" type="ORF">BD410DRAFT_846412</name>
</gene>
<evidence type="ECO:0000256" key="1">
    <source>
        <dbReference type="SAM" id="Coils"/>
    </source>
</evidence>
<sequence length="131" mass="14147">MTEVSGSSSRFSSGSKGTFGTVPVQHTIESLAQRINACEEENDVLTRELSVQREASKQLATAHFNHLTKEIAVVKGEIAVVRGEIGAIRDLVGKLCQTVASMEGMLGNLKDESDFTPKQKSFLSGFFGRGK</sequence>
<keyword evidence="1" id="KW-0175">Coiled coil</keyword>
<dbReference type="VEuPathDB" id="FungiDB:BD410DRAFT_846412"/>
<reference evidence="2 3" key="1">
    <citation type="submission" date="2018-06" db="EMBL/GenBank/DDBJ databases">
        <title>A transcriptomic atlas of mushroom development highlights an independent origin of complex multicellularity.</title>
        <authorList>
            <consortium name="DOE Joint Genome Institute"/>
            <person name="Krizsan K."/>
            <person name="Almasi E."/>
            <person name="Merenyi Z."/>
            <person name="Sahu N."/>
            <person name="Viragh M."/>
            <person name="Koszo T."/>
            <person name="Mondo S."/>
            <person name="Kiss B."/>
            <person name="Balint B."/>
            <person name="Kues U."/>
            <person name="Barry K."/>
            <person name="Hegedus J.C."/>
            <person name="Henrissat B."/>
            <person name="Johnson J."/>
            <person name="Lipzen A."/>
            <person name="Ohm R."/>
            <person name="Nagy I."/>
            <person name="Pangilinan J."/>
            <person name="Yan J."/>
            <person name="Xiong Y."/>
            <person name="Grigoriev I.V."/>
            <person name="Hibbett D.S."/>
            <person name="Nagy L.G."/>
        </authorList>
    </citation>
    <scope>NUCLEOTIDE SEQUENCE [LARGE SCALE GENOMIC DNA]</scope>
    <source>
        <strain evidence="2 3">SZMC22713</strain>
    </source>
</reference>
<protein>
    <submittedName>
        <fullName evidence="2">Uncharacterized protein</fullName>
    </submittedName>
</protein>
<evidence type="ECO:0000313" key="2">
    <source>
        <dbReference type="EMBL" id="TDL14027.1"/>
    </source>
</evidence>
<organism evidence="2 3">
    <name type="scientific">Rickenella mellea</name>
    <dbReference type="NCBI Taxonomy" id="50990"/>
    <lineage>
        <taxon>Eukaryota</taxon>
        <taxon>Fungi</taxon>
        <taxon>Dikarya</taxon>
        <taxon>Basidiomycota</taxon>
        <taxon>Agaricomycotina</taxon>
        <taxon>Agaricomycetes</taxon>
        <taxon>Hymenochaetales</taxon>
        <taxon>Rickenellaceae</taxon>
        <taxon>Rickenella</taxon>
    </lineage>
</organism>
<feature type="coiled-coil region" evidence="1">
    <location>
        <begin position="28"/>
        <end position="55"/>
    </location>
</feature>
<dbReference type="EMBL" id="ML170405">
    <property type="protein sequence ID" value="TDL14027.1"/>
    <property type="molecule type" value="Genomic_DNA"/>
</dbReference>
<proteinExistence type="predicted"/>
<name>A0A4Y7PF81_9AGAM</name>